<accession>A0AA88II14</accession>
<evidence type="ECO:0000313" key="1">
    <source>
        <dbReference type="EMBL" id="KAK2721172.1"/>
    </source>
</evidence>
<feature type="non-terminal residue" evidence="1">
    <location>
        <position position="333"/>
    </location>
</feature>
<dbReference type="PANTHER" id="PTHR31434">
    <property type="entry name" value="S PHASE CYCLIN A-ASSOCIATED PROTEIN IN THE ENDOPLASMIC RETICULUM"/>
    <property type="match status" value="1"/>
</dbReference>
<dbReference type="AlphaFoldDB" id="A0AA88II14"/>
<gene>
    <name evidence="1" type="ORF">QYM36_003447</name>
</gene>
<comment type="caution">
    <text evidence="1">The sequence shown here is derived from an EMBL/GenBank/DDBJ whole genome shotgun (WGS) entry which is preliminary data.</text>
</comment>
<reference evidence="1" key="1">
    <citation type="submission" date="2023-07" db="EMBL/GenBank/DDBJ databases">
        <title>Chromosome-level genome assembly of Artemia franciscana.</title>
        <authorList>
            <person name="Jo E."/>
        </authorList>
    </citation>
    <scope>NUCLEOTIDE SEQUENCE</scope>
    <source>
        <tissue evidence="1">Whole body</tissue>
    </source>
</reference>
<organism evidence="1 2">
    <name type="scientific">Artemia franciscana</name>
    <name type="common">Brine shrimp</name>
    <name type="synonym">Artemia sanfranciscana</name>
    <dbReference type="NCBI Taxonomy" id="6661"/>
    <lineage>
        <taxon>Eukaryota</taxon>
        <taxon>Metazoa</taxon>
        <taxon>Ecdysozoa</taxon>
        <taxon>Arthropoda</taxon>
        <taxon>Crustacea</taxon>
        <taxon>Branchiopoda</taxon>
        <taxon>Anostraca</taxon>
        <taxon>Artemiidae</taxon>
        <taxon>Artemia</taxon>
    </lineage>
</organism>
<dbReference type="PANTHER" id="PTHR31434:SF2">
    <property type="entry name" value="S PHASE CYCLIN A-ASSOCIATED PROTEIN IN THE ENDOPLASMIC RETICULUM"/>
    <property type="match status" value="1"/>
</dbReference>
<proteinExistence type="predicted"/>
<dbReference type="Proteomes" id="UP001187531">
    <property type="component" value="Unassembled WGS sequence"/>
</dbReference>
<keyword evidence="2" id="KW-1185">Reference proteome</keyword>
<sequence>LKELSLHIACVEEEYFLGFNVILLRSLLVDHNQTYAAQLCVITTLPSDSLSCGILSLISGLLSTVSLHSPCSAEVKSTEVKESVDANLLKQQLVDFISYLLCSGLVNWISNLCSRCQSPLEGNLDTATLLVASFQCLHSAVDCLFQQENGKKTPASKKDTSGLIDALRESELVGIISSLYGILLHQGSLSRGSVSPLRHSVEILSVVSSAIKLLVCFAKLDLKSFQSVLSAEAISLQFRHISSHLLRVCGRDGPCMLLDNLITCIGYFAVGHSDNQIIIQSGQQPSVLQQLCQLPFIYFSDPSSRLVLFPTLLACSMENVENKAIIEQEMNYE</sequence>
<feature type="non-terminal residue" evidence="1">
    <location>
        <position position="1"/>
    </location>
</feature>
<protein>
    <submittedName>
        <fullName evidence="1">Uncharacterized protein</fullName>
    </submittedName>
</protein>
<evidence type="ECO:0000313" key="2">
    <source>
        <dbReference type="Proteomes" id="UP001187531"/>
    </source>
</evidence>
<name>A0AA88II14_ARTSF</name>
<dbReference type="EMBL" id="JAVRJZ010000006">
    <property type="protein sequence ID" value="KAK2721172.1"/>
    <property type="molecule type" value="Genomic_DNA"/>
</dbReference>